<dbReference type="OrthoDB" id="1914453at2759"/>
<feature type="compositionally biased region" description="Basic and acidic residues" evidence="1">
    <location>
        <begin position="189"/>
        <end position="202"/>
    </location>
</feature>
<dbReference type="AlphaFoldDB" id="A0A0U9HTR5"/>
<evidence type="ECO:0000313" key="2">
    <source>
        <dbReference type="EMBL" id="GAQ80216.1"/>
    </source>
</evidence>
<dbReference type="PANTHER" id="PTHR35686">
    <property type="entry name" value="KINETOCHORE PROTEIN"/>
    <property type="match status" value="1"/>
</dbReference>
<feature type="region of interest" description="Disordered" evidence="1">
    <location>
        <begin position="1"/>
        <end position="22"/>
    </location>
</feature>
<dbReference type="Proteomes" id="UP000054558">
    <property type="component" value="Unassembled WGS sequence"/>
</dbReference>
<keyword evidence="3" id="KW-1185">Reference proteome</keyword>
<dbReference type="PANTHER" id="PTHR35686:SF1">
    <property type="entry name" value="KINETOCHORE PROTEIN"/>
    <property type="match status" value="1"/>
</dbReference>
<organism evidence="2 3">
    <name type="scientific">Klebsormidium nitens</name>
    <name type="common">Green alga</name>
    <name type="synonym">Ulothrix nitens</name>
    <dbReference type="NCBI Taxonomy" id="105231"/>
    <lineage>
        <taxon>Eukaryota</taxon>
        <taxon>Viridiplantae</taxon>
        <taxon>Streptophyta</taxon>
        <taxon>Klebsormidiophyceae</taxon>
        <taxon>Klebsormidiales</taxon>
        <taxon>Klebsormidiaceae</taxon>
        <taxon>Klebsormidium</taxon>
    </lineage>
</organism>
<feature type="compositionally biased region" description="Polar residues" evidence="1">
    <location>
        <begin position="67"/>
        <end position="80"/>
    </location>
</feature>
<reference evidence="2 3" key="1">
    <citation type="journal article" date="2014" name="Nat. Commun.">
        <title>Klebsormidium flaccidum genome reveals primary factors for plant terrestrial adaptation.</title>
        <authorList>
            <person name="Hori K."/>
            <person name="Maruyama F."/>
            <person name="Fujisawa T."/>
            <person name="Togashi T."/>
            <person name="Yamamoto N."/>
            <person name="Seo M."/>
            <person name="Sato S."/>
            <person name="Yamada T."/>
            <person name="Mori H."/>
            <person name="Tajima N."/>
            <person name="Moriyama T."/>
            <person name="Ikeuchi M."/>
            <person name="Watanabe M."/>
            <person name="Wada H."/>
            <person name="Kobayashi K."/>
            <person name="Saito M."/>
            <person name="Masuda T."/>
            <person name="Sasaki-Sekimoto Y."/>
            <person name="Mashiguchi K."/>
            <person name="Awai K."/>
            <person name="Shimojima M."/>
            <person name="Masuda S."/>
            <person name="Iwai M."/>
            <person name="Nobusawa T."/>
            <person name="Narise T."/>
            <person name="Kondo S."/>
            <person name="Saito H."/>
            <person name="Sato R."/>
            <person name="Murakawa M."/>
            <person name="Ihara Y."/>
            <person name="Oshima-Yamada Y."/>
            <person name="Ohtaka K."/>
            <person name="Satoh M."/>
            <person name="Sonobe K."/>
            <person name="Ishii M."/>
            <person name="Ohtani R."/>
            <person name="Kanamori-Sato M."/>
            <person name="Honoki R."/>
            <person name="Miyazaki D."/>
            <person name="Mochizuki H."/>
            <person name="Umetsu J."/>
            <person name="Higashi K."/>
            <person name="Shibata D."/>
            <person name="Kamiya Y."/>
            <person name="Sato N."/>
            <person name="Nakamura Y."/>
            <person name="Tabata S."/>
            <person name="Ida S."/>
            <person name="Kurokawa K."/>
            <person name="Ohta H."/>
        </authorList>
    </citation>
    <scope>NUCLEOTIDE SEQUENCE [LARGE SCALE GENOMIC DNA]</scope>
    <source>
        <strain evidence="2 3">NIES-2285</strain>
    </source>
</reference>
<protein>
    <submittedName>
        <fullName evidence="2">Uncharacterized protein</fullName>
    </submittedName>
</protein>
<evidence type="ECO:0000313" key="3">
    <source>
        <dbReference type="Proteomes" id="UP000054558"/>
    </source>
</evidence>
<name>A0A0U9HTR5_KLENI</name>
<feature type="region of interest" description="Disordered" evidence="1">
    <location>
        <begin position="58"/>
        <end position="263"/>
    </location>
</feature>
<feature type="compositionally biased region" description="Polar residues" evidence="1">
    <location>
        <begin position="93"/>
        <end position="108"/>
    </location>
</feature>
<proteinExistence type="predicted"/>
<sequence>MDQAWTGNPFAQQKSVAGARRREEWDDIFSGEDSEQVVYENDGKANLISIYKKTLQADASRPFQVPKESSSWQRSVQKDTANPARRAWEPTKPVSSGANQDDTVQQGRRPSLDPVGSFDSPVGWDDAPQEEFDTLIHRQPYAFEPPHQPPQEAAREHEPSQSEFPQEEQSPEPVNDSVTGQDGQPGLPEKGRSFLDRARDTWARPPTELDQATRVGGFTEDPFREVGSLGMGWSQQSDQPARTKSRKAAQRPKFSIRPQHRPSLTQAKANVGAGLVPLAQRLKELAESSEGSVGNKKALPVRPTSYEEEAEQDDIEDQAYHFAENEATAYRADDRDAMAEDIDVDEVEPGSPEHEAEPPAPLDHDSLAVVPVDHTDVRQGTLAERTQAGTSGRDLTSQFRNALHAAEEPQSALATQADWGSKQPVGVLAQLQRALQRQRNQEALFAKALQTGQALDHDARDCLDVRILDTSMEAHLLKCTCEVLQEPQNAFTASESPGETIFVLFNRKSHSGAVLEPGRVVRIHPPWHQLIACGSKKVVFNTICCHNLQ</sequence>
<feature type="region of interest" description="Disordered" evidence="1">
    <location>
        <begin position="285"/>
        <end position="313"/>
    </location>
</feature>
<evidence type="ECO:0000256" key="1">
    <source>
        <dbReference type="SAM" id="MobiDB-lite"/>
    </source>
</evidence>
<feature type="compositionally biased region" description="Polar residues" evidence="1">
    <location>
        <begin position="1"/>
        <end position="15"/>
    </location>
</feature>
<dbReference type="EMBL" id="DF236998">
    <property type="protein sequence ID" value="GAQ80216.1"/>
    <property type="molecule type" value="Genomic_DNA"/>
</dbReference>
<accession>A0A0U9HTR5</accession>
<gene>
    <name evidence="2" type="ORF">KFL_000490060</name>
</gene>
<feature type="compositionally biased region" description="Polar residues" evidence="1">
    <location>
        <begin position="233"/>
        <end position="242"/>
    </location>
</feature>